<evidence type="ECO:0000256" key="6">
    <source>
        <dbReference type="HAMAP-Rule" id="MF_02205"/>
    </source>
</evidence>
<keyword evidence="6" id="KW-0413">Isomerase</keyword>
<dbReference type="Proteomes" id="UP001161422">
    <property type="component" value="Unassembled WGS sequence"/>
</dbReference>
<gene>
    <name evidence="6 8" type="primary">dinG</name>
    <name evidence="8" type="ORF">GCM10007895_22360</name>
</gene>
<dbReference type="GO" id="GO:0033677">
    <property type="term" value="F:DNA/RNA helicase activity"/>
    <property type="evidence" value="ECO:0007669"/>
    <property type="project" value="TreeGrafter"/>
</dbReference>
<evidence type="ECO:0000256" key="3">
    <source>
        <dbReference type="ARBA" id="ARBA00022801"/>
    </source>
</evidence>
<dbReference type="InterPro" id="IPR045028">
    <property type="entry name" value="DinG/Rad3-like"/>
</dbReference>
<sequence>MTTSSTQTASRAGAKVPEKVQKQIRSIYKKIAGGMKQFNPRREQNYMVADIAKTLAGEYSQDRKIMVVEAGTGIGKSLAYLLGTIPLAMAQGKKVCISTATVALQEQLVSKELPFFLAQSELDFKFGLVKGRQRYVCLSKLELLAGEADENQQALFQTKPDPHQIKRLKTLLSDYHHGRWDGDRDSLKETIPDSIWSQISSDKHGCQRNIADHRYCPFHKARDDMDRWDVLVVNHSLLLADLSLGGGVILPDPDSLFFVIDEAHHLPQVTRDFSSASATVRASADWLARLDKSLSKIQALVPSEQAIKPCQSLMDELTDTIGQLKQVGDLLNANEHWFNNEEARIRFENGELPPLLTPLANDLAASCKTNLKHLTKIQNLVAEALKDGDLSASKAEPAMVELGNYLQRLENLQQVWQMMAQEQHPKAAPLARWIAARSDTNPQDYLVSASPIEVGHILETQLWDQAAGVVLCSATLRALNQFDHFRLQVGLRANDGTRYLALQSPFDFENNATLYLPKMRHDPSDKAFTGELVTTLPKLLEDEPASLVLFSSYWQMNQVVDELTSKLKVPILVQGDLSNKALLEKHKKRVDEGKPSVIFGTASLSEGLDLPGDYLTNLIITKLPFAVPTSPVEEAHAEYVKARGGNPFMQLTVPDASRKLIQSCGRLLRKEQDYGRISILDKRLLTRRYGSALLDGLPPYRRVIE</sequence>
<dbReference type="AlphaFoldDB" id="A0AA37RX51"/>
<feature type="binding site" evidence="6">
    <location>
        <position position="206"/>
    </location>
    <ligand>
        <name>[4Fe-4S] cluster</name>
        <dbReference type="ChEBI" id="CHEBI:49883"/>
    </ligand>
</feature>
<dbReference type="Gene3D" id="3.40.50.300">
    <property type="entry name" value="P-loop containing nucleotide triphosphate hydrolases"/>
    <property type="match status" value="2"/>
</dbReference>
<dbReference type="GO" id="GO:0003677">
    <property type="term" value="F:DNA binding"/>
    <property type="evidence" value="ECO:0007669"/>
    <property type="project" value="UniProtKB-UniRule"/>
</dbReference>
<keyword evidence="6" id="KW-0408">Iron</keyword>
<keyword evidence="4 6" id="KW-0067">ATP-binding</keyword>
<dbReference type="GO" id="GO:0016818">
    <property type="term" value="F:hydrolase activity, acting on acid anhydrides, in phosphorus-containing anhydrides"/>
    <property type="evidence" value="ECO:0007669"/>
    <property type="project" value="InterPro"/>
</dbReference>
<keyword evidence="3 6" id="KW-0378">Hydrolase</keyword>
<feature type="binding site" evidence="6">
    <location>
        <position position="216"/>
    </location>
    <ligand>
        <name>[4Fe-4S] cluster</name>
        <dbReference type="ChEBI" id="CHEBI:49883"/>
    </ligand>
</feature>
<dbReference type="NCBIfam" id="NF008729">
    <property type="entry name" value="PRK11747.1"/>
    <property type="match status" value="1"/>
</dbReference>
<keyword evidence="9" id="KW-1185">Reference proteome</keyword>
<dbReference type="FunFam" id="3.40.50.300:FF:000437">
    <property type="entry name" value="ATP-dependent DNA helicase DinG"/>
    <property type="match status" value="1"/>
</dbReference>
<evidence type="ECO:0000313" key="9">
    <source>
        <dbReference type="Proteomes" id="UP001161422"/>
    </source>
</evidence>
<feature type="binding site" evidence="6">
    <location>
        <position position="137"/>
    </location>
    <ligand>
        <name>[4Fe-4S] cluster</name>
        <dbReference type="ChEBI" id="CHEBI:49883"/>
    </ligand>
</feature>
<dbReference type="EMBL" id="BSNC01000005">
    <property type="protein sequence ID" value="GLP96930.1"/>
    <property type="molecule type" value="Genomic_DNA"/>
</dbReference>
<reference evidence="8" key="1">
    <citation type="journal article" date="2014" name="Int. J. Syst. Evol. Microbiol.">
        <title>Complete genome sequence of Corynebacterium casei LMG S-19264T (=DSM 44701T), isolated from a smear-ripened cheese.</title>
        <authorList>
            <consortium name="US DOE Joint Genome Institute (JGI-PGF)"/>
            <person name="Walter F."/>
            <person name="Albersmeier A."/>
            <person name="Kalinowski J."/>
            <person name="Ruckert C."/>
        </authorList>
    </citation>
    <scope>NUCLEOTIDE SEQUENCE</scope>
    <source>
        <strain evidence="8">NBRC 101628</strain>
    </source>
</reference>
<evidence type="ECO:0000259" key="7">
    <source>
        <dbReference type="PROSITE" id="PS51193"/>
    </source>
</evidence>
<dbReference type="GO" id="GO:0051539">
    <property type="term" value="F:4 iron, 4 sulfur cluster binding"/>
    <property type="evidence" value="ECO:0007669"/>
    <property type="project" value="UniProtKB-UniRule"/>
</dbReference>
<comment type="caution">
    <text evidence="8">The sequence shown here is derived from an EMBL/GenBank/DDBJ whole genome shotgun (WGS) entry which is preliminary data.</text>
</comment>
<keyword evidence="6" id="KW-0411">Iron-sulfur</keyword>
<dbReference type="GO" id="GO:0046872">
    <property type="term" value="F:metal ion binding"/>
    <property type="evidence" value="ECO:0007669"/>
    <property type="project" value="UniProtKB-KW"/>
</dbReference>
<dbReference type="PANTHER" id="PTHR11472:SF59">
    <property type="entry name" value="ATP-DEPENDENT DNA HELICASE DING"/>
    <property type="match status" value="1"/>
</dbReference>
<proteinExistence type="inferred from homology"/>
<dbReference type="GO" id="GO:0043139">
    <property type="term" value="F:5'-3' DNA helicase activity"/>
    <property type="evidence" value="ECO:0007669"/>
    <property type="project" value="UniProtKB-UniRule"/>
</dbReference>
<keyword evidence="5 6" id="KW-0238">DNA-binding</keyword>
<protein>
    <recommendedName>
        <fullName evidence="6">ATP-dependent DNA helicase DinG</fullName>
        <ecNumber evidence="6">5.6.2.3</ecNumber>
    </recommendedName>
    <alternativeName>
        <fullName evidence="6">DNA 5'-3' helicase DinG</fullName>
    </alternativeName>
</protein>
<comment type="cofactor">
    <cofactor evidence="6">
        <name>[4Fe-4S] cluster</name>
        <dbReference type="ChEBI" id="CHEBI:49883"/>
    </cofactor>
    <text evidence="6">Binds 1 [4Fe-4S] cluster.</text>
</comment>
<dbReference type="InterPro" id="IPR006555">
    <property type="entry name" value="ATP-dep_Helicase_C"/>
</dbReference>
<dbReference type="PANTHER" id="PTHR11472">
    <property type="entry name" value="DNA REPAIR DEAD HELICASE RAD3/XP-D SUBFAMILY MEMBER"/>
    <property type="match status" value="1"/>
</dbReference>
<dbReference type="PROSITE" id="PS51193">
    <property type="entry name" value="HELICASE_ATP_BIND_2"/>
    <property type="match status" value="1"/>
</dbReference>
<evidence type="ECO:0000256" key="1">
    <source>
        <dbReference type="ARBA" id="ARBA00022485"/>
    </source>
</evidence>
<dbReference type="SUPFAM" id="SSF52540">
    <property type="entry name" value="P-loop containing nucleoside triphosphate hydrolases"/>
    <property type="match status" value="1"/>
</dbReference>
<feature type="domain" description="Helicase ATP-binding" evidence="7">
    <location>
        <begin position="30"/>
        <end position="311"/>
    </location>
</feature>
<comment type="catalytic activity">
    <reaction evidence="6">
        <text>ATP + H2O = ADP + phosphate + H(+)</text>
        <dbReference type="Rhea" id="RHEA:13065"/>
        <dbReference type="ChEBI" id="CHEBI:15377"/>
        <dbReference type="ChEBI" id="CHEBI:15378"/>
        <dbReference type="ChEBI" id="CHEBI:30616"/>
        <dbReference type="ChEBI" id="CHEBI:43474"/>
        <dbReference type="ChEBI" id="CHEBI:456216"/>
        <dbReference type="EC" id="5.6.2.3"/>
    </reaction>
</comment>
<comment type="similarity">
    <text evidence="6">Belongs to the helicase family. DinG subfamily. Type 1 sub-subfamily.</text>
</comment>
<dbReference type="HAMAP" id="MF_02205">
    <property type="entry name" value="DinG_proteobact"/>
    <property type="match status" value="1"/>
</dbReference>
<dbReference type="Pfam" id="PF13307">
    <property type="entry name" value="Helicase_C_2"/>
    <property type="match status" value="1"/>
</dbReference>
<accession>A0AA37RX51</accession>
<dbReference type="InterPro" id="IPR039000">
    <property type="entry name" value="DinG_proteobact"/>
</dbReference>
<dbReference type="InterPro" id="IPR027417">
    <property type="entry name" value="P-loop_NTPase"/>
</dbReference>
<evidence type="ECO:0000256" key="5">
    <source>
        <dbReference type="ARBA" id="ARBA00023125"/>
    </source>
</evidence>
<keyword evidence="6 8" id="KW-0347">Helicase</keyword>
<organism evidence="8 9">
    <name type="scientific">Paraferrimonas sedimenticola</name>
    <dbReference type="NCBI Taxonomy" id="375674"/>
    <lineage>
        <taxon>Bacteria</taxon>
        <taxon>Pseudomonadati</taxon>
        <taxon>Pseudomonadota</taxon>
        <taxon>Gammaproteobacteria</taxon>
        <taxon>Alteromonadales</taxon>
        <taxon>Ferrimonadaceae</taxon>
        <taxon>Paraferrimonas</taxon>
    </lineage>
</organism>
<evidence type="ECO:0000256" key="4">
    <source>
        <dbReference type="ARBA" id="ARBA00022840"/>
    </source>
</evidence>
<reference evidence="8" key="2">
    <citation type="submission" date="2023-01" db="EMBL/GenBank/DDBJ databases">
        <title>Draft genome sequence of Paraferrimonas sedimenticola strain NBRC 101628.</title>
        <authorList>
            <person name="Sun Q."/>
            <person name="Mori K."/>
        </authorList>
    </citation>
    <scope>NUCLEOTIDE SEQUENCE</scope>
    <source>
        <strain evidence="8">NBRC 101628</strain>
    </source>
</reference>
<dbReference type="RefSeq" id="WP_095504238.1">
    <property type="nucleotide sequence ID" value="NZ_BSNC01000005.1"/>
</dbReference>
<keyword evidence="6" id="KW-0479">Metal-binding</keyword>
<evidence type="ECO:0000256" key="2">
    <source>
        <dbReference type="ARBA" id="ARBA00022741"/>
    </source>
</evidence>
<dbReference type="SMART" id="SM00491">
    <property type="entry name" value="HELICc2"/>
    <property type="match status" value="1"/>
</dbReference>
<evidence type="ECO:0000313" key="8">
    <source>
        <dbReference type="EMBL" id="GLP96930.1"/>
    </source>
</evidence>
<comment type="function">
    <text evidence="6">DNA-dependent ATPase and 5'-3' DNA helicase. Unwinds D-loops, R-loops, forked DNA and G-quadruplex DNA.</text>
</comment>
<keyword evidence="1 6" id="KW-0004">4Fe-4S</keyword>
<keyword evidence="2 6" id="KW-0547">Nucleotide-binding</keyword>
<name>A0AA37RX51_9GAMM</name>
<dbReference type="GO" id="GO:0009432">
    <property type="term" value="P:SOS response"/>
    <property type="evidence" value="ECO:0007669"/>
    <property type="project" value="TreeGrafter"/>
</dbReference>
<dbReference type="GO" id="GO:0005524">
    <property type="term" value="F:ATP binding"/>
    <property type="evidence" value="ECO:0007669"/>
    <property type="project" value="UniProtKB-UniRule"/>
</dbReference>
<comment type="caution">
    <text evidence="6">Lacks conserved residue(s) required for the propagation of feature annotation.</text>
</comment>
<dbReference type="InterPro" id="IPR014013">
    <property type="entry name" value="Helic_SF1/SF2_ATP-bd_DinG/Rad3"/>
</dbReference>
<dbReference type="GO" id="GO:0006281">
    <property type="term" value="P:DNA repair"/>
    <property type="evidence" value="ECO:0007669"/>
    <property type="project" value="TreeGrafter"/>
</dbReference>
<dbReference type="EC" id="5.6.2.3" evidence="6"/>